<accession>A0ABD6E841</accession>
<reference evidence="1 2" key="1">
    <citation type="submission" date="2024-08" db="EMBL/GenBank/DDBJ databases">
        <title>Gnathostoma spinigerum genome.</title>
        <authorList>
            <person name="Gonzalez-Bertolin B."/>
            <person name="Monzon S."/>
            <person name="Zaballos A."/>
            <person name="Jimenez P."/>
            <person name="Dekumyoy P."/>
            <person name="Varona S."/>
            <person name="Cuesta I."/>
            <person name="Sumanam S."/>
            <person name="Adisakwattana P."/>
            <person name="Gasser R.B."/>
            <person name="Hernandez-Gonzalez A."/>
            <person name="Young N.D."/>
            <person name="Perteguer M.J."/>
        </authorList>
    </citation>
    <scope>NUCLEOTIDE SEQUENCE [LARGE SCALE GENOMIC DNA]</scope>
    <source>
        <strain evidence="1">AL3</strain>
        <tissue evidence="1">Liver</tissue>
    </source>
</reference>
<gene>
    <name evidence="1" type="ORF">AB6A40_001043</name>
</gene>
<dbReference type="AlphaFoldDB" id="A0ABD6E841"/>
<evidence type="ECO:0000313" key="1">
    <source>
        <dbReference type="EMBL" id="MFH4974334.1"/>
    </source>
</evidence>
<dbReference type="EMBL" id="JBGFUD010000350">
    <property type="protein sequence ID" value="MFH4974334.1"/>
    <property type="molecule type" value="Genomic_DNA"/>
</dbReference>
<name>A0ABD6E841_9BILA</name>
<sequence length="109" mass="12243">MLINSSPRITSELIIDIFTEYADNSALPDVVIIDANDTGAKIFLETKGYKEWAPPNQVPHYGTAPRKELGIVPEVVFLRMHKYLKKGLMQLCVKIFGHCCLQIKLLISA</sequence>
<proteinExistence type="predicted"/>
<protein>
    <submittedName>
        <fullName evidence="1">Uncharacterized protein</fullName>
    </submittedName>
</protein>
<evidence type="ECO:0000313" key="2">
    <source>
        <dbReference type="Proteomes" id="UP001608902"/>
    </source>
</evidence>
<dbReference type="Proteomes" id="UP001608902">
    <property type="component" value="Unassembled WGS sequence"/>
</dbReference>
<keyword evidence="2" id="KW-1185">Reference proteome</keyword>
<comment type="caution">
    <text evidence="1">The sequence shown here is derived from an EMBL/GenBank/DDBJ whole genome shotgun (WGS) entry which is preliminary data.</text>
</comment>
<organism evidence="1 2">
    <name type="scientific">Gnathostoma spinigerum</name>
    <dbReference type="NCBI Taxonomy" id="75299"/>
    <lineage>
        <taxon>Eukaryota</taxon>
        <taxon>Metazoa</taxon>
        <taxon>Ecdysozoa</taxon>
        <taxon>Nematoda</taxon>
        <taxon>Chromadorea</taxon>
        <taxon>Rhabditida</taxon>
        <taxon>Spirurina</taxon>
        <taxon>Gnathostomatomorpha</taxon>
        <taxon>Gnathostomatoidea</taxon>
        <taxon>Gnathostomatidae</taxon>
        <taxon>Gnathostoma</taxon>
    </lineage>
</organism>